<reference evidence="2 3" key="2">
    <citation type="journal article" date="2011" name="PLoS Genet.">
        <title>Caenorhabditis briggsae recombinant inbred line genotypes reveal inter-strain incompatibility and the evolution of recombination.</title>
        <authorList>
            <person name="Ross J.A."/>
            <person name="Koboldt D.C."/>
            <person name="Staisch J.E."/>
            <person name="Chamberlin H.M."/>
            <person name="Gupta B.P."/>
            <person name="Miller R.D."/>
            <person name="Baird S.E."/>
            <person name="Haag E.S."/>
        </authorList>
    </citation>
    <scope>NUCLEOTIDE SEQUENCE [LARGE SCALE GENOMIC DNA]</scope>
    <source>
        <strain evidence="2 3">AF16</strain>
    </source>
</reference>
<name>A8WQ59_CAEBR</name>
<dbReference type="eggNOG" id="KOG1516">
    <property type="taxonomic scope" value="Eukaryota"/>
</dbReference>
<feature type="domain" description="Carboxylesterase type B" evidence="1">
    <location>
        <begin position="14"/>
        <end position="114"/>
    </location>
</feature>
<dbReference type="SUPFAM" id="SSF53474">
    <property type="entry name" value="alpha/beta-Hydrolases"/>
    <property type="match status" value="1"/>
</dbReference>
<evidence type="ECO:0000313" key="2">
    <source>
        <dbReference type="EMBL" id="CAP22617.2"/>
    </source>
</evidence>
<dbReference type="STRING" id="6238.A8WQ59"/>
<keyword evidence="3" id="KW-1185">Reference proteome</keyword>
<dbReference type="HOGENOM" id="CLU_162207_0_0_1"/>
<dbReference type="CTD" id="8578084"/>
<evidence type="ECO:0000313" key="3">
    <source>
        <dbReference type="Proteomes" id="UP000008549"/>
    </source>
</evidence>
<dbReference type="Pfam" id="PF00135">
    <property type="entry name" value="COesterase"/>
    <property type="match status" value="1"/>
</dbReference>
<dbReference type="InterPro" id="IPR029058">
    <property type="entry name" value="AB_hydrolase_fold"/>
</dbReference>
<evidence type="ECO:0000259" key="1">
    <source>
        <dbReference type="Pfam" id="PF00135"/>
    </source>
</evidence>
<dbReference type="EMBL" id="HE601256">
    <property type="protein sequence ID" value="CAP22617.2"/>
    <property type="molecule type" value="Genomic_DNA"/>
</dbReference>
<dbReference type="Gene3D" id="3.40.50.1820">
    <property type="entry name" value="alpha/beta hydrolase"/>
    <property type="match status" value="1"/>
</dbReference>
<dbReference type="PANTHER" id="PTHR45029:SF2">
    <property type="entry name" value="CARBOXYLIC ESTER HYDROLASE"/>
    <property type="match status" value="1"/>
</dbReference>
<dbReference type="RefSeq" id="XP_045091807.1">
    <property type="nucleotide sequence ID" value="XM_045236906.1"/>
</dbReference>
<dbReference type="InParanoid" id="A8WQ59"/>
<gene>
    <name evidence="2" type="ORF">CBG01333</name>
    <name evidence="2" type="ORF">CBG_01333</name>
</gene>
<dbReference type="InterPro" id="IPR002018">
    <property type="entry name" value="CarbesteraseB"/>
</dbReference>
<proteinExistence type="predicted"/>
<dbReference type="Proteomes" id="UP000008549">
    <property type="component" value="Unassembled WGS sequence"/>
</dbReference>
<dbReference type="PANTHER" id="PTHR45029">
    <property type="entry name" value="CARBOXYLIC ESTER HYDROLASE-RELATED"/>
    <property type="match status" value="1"/>
</dbReference>
<dbReference type="AlphaFoldDB" id="A8WQ59"/>
<dbReference type="InterPro" id="IPR043187">
    <property type="entry name" value="CM06B1-like"/>
</dbReference>
<dbReference type="GeneID" id="8578084"/>
<organism evidence="2 3">
    <name type="scientific">Caenorhabditis briggsae</name>
    <dbReference type="NCBI Taxonomy" id="6238"/>
    <lineage>
        <taxon>Eukaryota</taxon>
        <taxon>Metazoa</taxon>
        <taxon>Ecdysozoa</taxon>
        <taxon>Nematoda</taxon>
        <taxon>Chromadorea</taxon>
        <taxon>Rhabditida</taxon>
        <taxon>Rhabditina</taxon>
        <taxon>Rhabditomorpha</taxon>
        <taxon>Rhabditoidea</taxon>
        <taxon>Rhabditidae</taxon>
        <taxon>Peloderinae</taxon>
        <taxon>Caenorhabditis</taxon>
    </lineage>
</organism>
<dbReference type="KEGG" id="cbr:CBG_01333"/>
<reference evidence="2 3" key="1">
    <citation type="journal article" date="2003" name="PLoS Biol.">
        <title>The genome sequence of Caenorhabditis briggsae: a platform for comparative genomics.</title>
        <authorList>
            <person name="Stein L.D."/>
            <person name="Bao Z."/>
            <person name="Blasiar D."/>
            <person name="Blumenthal T."/>
            <person name="Brent M.R."/>
            <person name="Chen N."/>
            <person name="Chinwalla A."/>
            <person name="Clarke L."/>
            <person name="Clee C."/>
            <person name="Coghlan A."/>
            <person name="Coulson A."/>
            <person name="D'Eustachio P."/>
            <person name="Fitch D.H."/>
            <person name="Fulton L.A."/>
            <person name="Fulton R.E."/>
            <person name="Griffiths-Jones S."/>
            <person name="Harris T.W."/>
            <person name="Hillier L.W."/>
            <person name="Kamath R."/>
            <person name="Kuwabara P.E."/>
            <person name="Mardis E.R."/>
            <person name="Marra M.A."/>
            <person name="Miner T.L."/>
            <person name="Minx P."/>
            <person name="Mullikin J.C."/>
            <person name="Plumb R.W."/>
            <person name="Rogers J."/>
            <person name="Schein J.E."/>
            <person name="Sohrmann M."/>
            <person name="Spieth J."/>
            <person name="Stajich J.E."/>
            <person name="Wei C."/>
            <person name="Willey D."/>
            <person name="Wilson R.K."/>
            <person name="Durbin R."/>
            <person name="Waterston R.H."/>
        </authorList>
    </citation>
    <scope>NUCLEOTIDE SEQUENCE [LARGE SCALE GENOMIC DNA]</scope>
    <source>
        <strain evidence="2 3">AF16</strain>
    </source>
</reference>
<sequence length="126" mass="14232">MGGFLSHLKPEKNQEVLNASCGPIRGNINKHGEKIVDGYLGIPYAKPPVRFEKSVAAQKWTEPLDCYKYGPGCPQSGNFSVIFLEYFSDMCHDWMTFDEDKCLNLNVFAPRWKSDEFVSLGSEESC</sequence>
<accession>A8WQ59</accession>
<protein>
    <submittedName>
        <fullName evidence="2">Protein CBG01333</fullName>
    </submittedName>
</protein>